<gene>
    <name evidence="5" type="ORF">PVK37_04240</name>
</gene>
<dbReference type="EMBL" id="CP118615">
    <property type="protein sequence ID" value="WDZ85667.1"/>
    <property type="molecule type" value="Genomic_DNA"/>
</dbReference>
<evidence type="ECO:0000256" key="1">
    <source>
        <dbReference type="ARBA" id="ARBA00022737"/>
    </source>
</evidence>
<keyword evidence="4" id="KW-0812">Transmembrane</keyword>
<evidence type="ECO:0000313" key="5">
    <source>
        <dbReference type="EMBL" id="WDZ85667.1"/>
    </source>
</evidence>
<dbReference type="RefSeq" id="WP_275032396.1">
    <property type="nucleotide sequence ID" value="NZ_CP118615.1"/>
</dbReference>
<reference evidence="5 6" key="1">
    <citation type="submission" date="2023-02" db="EMBL/GenBank/DDBJ databases">
        <authorList>
            <person name="Mo P."/>
        </authorList>
    </citation>
    <scope>NUCLEOTIDE SEQUENCE [LARGE SCALE GENOMIC DNA]</scope>
    <source>
        <strain evidence="5 6">HUAS 3</strain>
    </source>
</reference>
<dbReference type="PANTHER" id="PTHR44943:SF8">
    <property type="entry name" value="TPR REPEAT-CONTAINING PROTEIN MJ0263"/>
    <property type="match status" value="1"/>
</dbReference>
<evidence type="ECO:0000256" key="3">
    <source>
        <dbReference type="PROSITE-ProRule" id="PRU00339"/>
    </source>
</evidence>
<dbReference type="Gene3D" id="1.25.40.10">
    <property type="entry name" value="Tetratricopeptide repeat domain"/>
    <property type="match status" value="1"/>
</dbReference>
<dbReference type="PROSITE" id="PS50005">
    <property type="entry name" value="TPR"/>
    <property type="match status" value="1"/>
</dbReference>
<feature type="transmembrane region" description="Helical" evidence="4">
    <location>
        <begin position="225"/>
        <end position="244"/>
    </location>
</feature>
<keyword evidence="2 3" id="KW-0802">TPR repeat</keyword>
<dbReference type="InterPro" id="IPR019734">
    <property type="entry name" value="TPR_rpt"/>
</dbReference>
<keyword evidence="4" id="KW-0472">Membrane</keyword>
<accession>A0ABY7ZRR0</accession>
<organism evidence="5 6">
    <name type="scientific">Micromonospora cathayae</name>
    <dbReference type="NCBI Taxonomy" id="3028804"/>
    <lineage>
        <taxon>Bacteria</taxon>
        <taxon>Bacillati</taxon>
        <taxon>Actinomycetota</taxon>
        <taxon>Actinomycetes</taxon>
        <taxon>Micromonosporales</taxon>
        <taxon>Micromonosporaceae</taxon>
        <taxon>Micromonospora</taxon>
    </lineage>
</organism>
<keyword evidence="6" id="KW-1185">Reference proteome</keyword>
<feature type="transmembrane region" description="Helical" evidence="4">
    <location>
        <begin position="291"/>
        <end position="311"/>
    </location>
</feature>
<name>A0ABY7ZRR0_9ACTN</name>
<dbReference type="Proteomes" id="UP001219605">
    <property type="component" value="Chromosome"/>
</dbReference>
<evidence type="ECO:0000313" key="6">
    <source>
        <dbReference type="Proteomes" id="UP001219605"/>
    </source>
</evidence>
<feature type="transmembrane region" description="Helical" evidence="4">
    <location>
        <begin position="250"/>
        <end position="270"/>
    </location>
</feature>
<evidence type="ECO:0000256" key="2">
    <source>
        <dbReference type="ARBA" id="ARBA00022803"/>
    </source>
</evidence>
<keyword evidence="1" id="KW-0677">Repeat</keyword>
<feature type="repeat" description="TPR" evidence="3">
    <location>
        <begin position="144"/>
        <end position="177"/>
    </location>
</feature>
<dbReference type="PANTHER" id="PTHR44943">
    <property type="entry name" value="CELLULOSE SYNTHASE OPERON PROTEIN C"/>
    <property type="match status" value="1"/>
</dbReference>
<dbReference type="InterPro" id="IPR051685">
    <property type="entry name" value="Ycf3/AcsC/BcsC/TPR_MFPF"/>
</dbReference>
<keyword evidence="4" id="KW-1133">Transmembrane helix</keyword>
<proteinExistence type="predicted"/>
<sequence>MTQEPEAVESYLQRAQLLAELGRYDEAAGELAQVTAQDPAHAPALTMLARLHLAADRPAEALTAATSAVTAAPGAVEPLAVRALALTDLREFRQAAATADQILALGPDDAYAQRSAAAILAESRNGQPALNAAWRSVELDPQQPQAHLVLGLVAARLELFDLAERAYAEALRLDPALAEARHDVGVIRLEQRRWAEALEHLAEAAAINSGRVDSGPTVVDGVRRLVLYGAGWSLVGVLAVALLSTGGGGLSRVFAAVTALGAALLVWRYAAKVPDLTRTVLPGLLRTDRPLALAVYAVAAAPVLILLHALVGTPWPLVLAIVVAAAAELVAFSRITR</sequence>
<feature type="transmembrane region" description="Helical" evidence="4">
    <location>
        <begin position="317"/>
        <end position="335"/>
    </location>
</feature>
<protein>
    <submittedName>
        <fullName evidence="5">Tetratricopeptide repeat protein</fullName>
    </submittedName>
</protein>
<dbReference type="Pfam" id="PF13432">
    <property type="entry name" value="TPR_16"/>
    <property type="match status" value="2"/>
</dbReference>
<evidence type="ECO:0000256" key="4">
    <source>
        <dbReference type="SAM" id="Phobius"/>
    </source>
</evidence>
<dbReference type="InterPro" id="IPR011990">
    <property type="entry name" value="TPR-like_helical_dom_sf"/>
</dbReference>
<dbReference type="SUPFAM" id="SSF48452">
    <property type="entry name" value="TPR-like"/>
    <property type="match status" value="1"/>
</dbReference>
<dbReference type="SMART" id="SM00028">
    <property type="entry name" value="TPR"/>
    <property type="match status" value="6"/>
</dbReference>